<comment type="similarity">
    <text evidence="1">Belongs to the LysR transcriptional regulatory family.</text>
</comment>
<dbReference type="InterPro" id="IPR050950">
    <property type="entry name" value="HTH-type_LysR_regulators"/>
</dbReference>
<dbReference type="GO" id="GO:0005829">
    <property type="term" value="C:cytosol"/>
    <property type="evidence" value="ECO:0007669"/>
    <property type="project" value="TreeGrafter"/>
</dbReference>
<evidence type="ECO:0000256" key="3">
    <source>
        <dbReference type="ARBA" id="ARBA00023125"/>
    </source>
</evidence>
<accession>A0A6N8U7K8</accession>
<dbReference type="InterPro" id="IPR005119">
    <property type="entry name" value="LysR_subst-bd"/>
</dbReference>
<dbReference type="CDD" id="cd05466">
    <property type="entry name" value="PBP2_LTTR_substrate"/>
    <property type="match status" value="1"/>
</dbReference>
<dbReference type="FunFam" id="1.10.10.10:FF:000001">
    <property type="entry name" value="LysR family transcriptional regulator"/>
    <property type="match status" value="1"/>
</dbReference>
<comment type="caution">
    <text evidence="6">The sequence shown here is derived from an EMBL/GenBank/DDBJ whole genome shotgun (WGS) entry which is preliminary data.</text>
</comment>
<dbReference type="SUPFAM" id="SSF53850">
    <property type="entry name" value="Periplasmic binding protein-like II"/>
    <property type="match status" value="1"/>
</dbReference>
<dbReference type="Gene3D" id="3.40.190.290">
    <property type="match status" value="1"/>
</dbReference>
<dbReference type="PRINTS" id="PR00039">
    <property type="entry name" value="HTHLYSR"/>
</dbReference>
<dbReference type="PANTHER" id="PTHR30419">
    <property type="entry name" value="HTH-TYPE TRANSCRIPTIONAL REGULATOR YBHD"/>
    <property type="match status" value="1"/>
</dbReference>
<dbReference type="Gene3D" id="1.10.10.10">
    <property type="entry name" value="Winged helix-like DNA-binding domain superfamily/Winged helix DNA-binding domain"/>
    <property type="match status" value="1"/>
</dbReference>
<dbReference type="Pfam" id="PF00126">
    <property type="entry name" value="HTH_1"/>
    <property type="match status" value="1"/>
</dbReference>
<dbReference type="GO" id="GO:0003700">
    <property type="term" value="F:DNA-binding transcription factor activity"/>
    <property type="evidence" value="ECO:0007669"/>
    <property type="project" value="InterPro"/>
</dbReference>
<dbReference type="Pfam" id="PF03466">
    <property type="entry name" value="LysR_substrate"/>
    <property type="match status" value="1"/>
</dbReference>
<keyword evidence="4" id="KW-0804">Transcription</keyword>
<feature type="domain" description="HTH lysR-type" evidence="5">
    <location>
        <begin position="1"/>
        <end position="58"/>
    </location>
</feature>
<dbReference type="PANTHER" id="PTHR30419:SF8">
    <property type="entry name" value="NITROGEN ASSIMILATION TRANSCRIPTIONAL ACTIVATOR-RELATED"/>
    <property type="match status" value="1"/>
</dbReference>
<evidence type="ECO:0000313" key="7">
    <source>
        <dbReference type="Proteomes" id="UP000434036"/>
    </source>
</evidence>
<keyword evidence="7" id="KW-1185">Reference proteome</keyword>
<protein>
    <submittedName>
        <fullName evidence="6">LysR family transcriptional regulator</fullName>
    </submittedName>
</protein>
<keyword evidence="2" id="KW-0805">Transcription regulation</keyword>
<evidence type="ECO:0000256" key="4">
    <source>
        <dbReference type="ARBA" id="ARBA00023163"/>
    </source>
</evidence>
<dbReference type="RefSeq" id="WP_160624021.1">
    <property type="nucleotide sequence ID" value="NZ_WUUQ01000001.1"/>
</dbReference>
<keyword evidence="3" id="KW-0238">DNA-binding</keyword>
<dbReference type="InterPro" id="IPR036388">
    <property type="entry name" value="WH-like_DNA-bd_sf"/>
</dbReference>
<evidence type="ECO:0000256" key="1">
    <source>
        <dbReference type="ARBA" id="ARBA00009437"/>
    </source>
</evidence>
<dbReference type="Proteomes" id="UP000434036">
    <property type="component" value="Unassembled WGS sequence"/>
</dbReference>
<name>A0A6N8U7K8_9FIRM</name>
<evidence type="ECO:0000259" key="5">
    <source>
        <dbReference type="PROSITE" id="PS50931"/>
    </source>
</evidence>
<dbReference type="InterPro" id="IPR036390">
    <property type="entry name" value="WH_DNA-bd_sf"/>
</dbReference>
<sequence length="305" mass="34974">MDRMQLKYFVEVIESGSISKAAASLYVSQPNLSRVMHAIETEMGKELLIRGNRGIMPTKTGEQLYYYARSLLNQFDLLEQLKNIDEEVAYSKLAISVFALFIKDDLLLKYYEQANSSQSEIQLIETTAEKVVENVSSTACELGILVLNSHQLTVFKRIMEIKDIHVDVLDEGPLSIHLSEKHPLAVQDEVSAAQLLPYPYLHIPDDFYSNLSHPLNVDGVQISSFPRTIIMSNYHSLLNMLNHTDCFILGHPWQKTELMKSHVKTLKLIHNTINKHLVIIYRKKQLLSDEAELFLKIFKKDYHVS</sequence>
<dbReference type="InterPro" id="IPR000847">
    <property type="entry name" value="LysR_HTH_N"/>
</dbReference>
<evidence type="ECO:0000256" key="2">
    <source>
        <dbReference type="ARBA" id="ARBA00023015"/>
    </source>
</evidence>
<dbReference type="AlphaFoldDB" id="A0A6N8U7K8"/>
<dbReference type="EMBL" id="WUUQ01000001">
    <property type="protein sequence ID" value="MXQ72529.1"/>
    <property type="molecule type" value="Genomic_DNA"/>
</dbReference>
<reference evidence="6 7" key="1">
    <citation type="submission" date="2019-12" db="EMBL/GenBank/DDBJ databases">
        <authorList>
            <person name="Yang R."/>
        </authorList>
    </citation>
    <scope>NUCLEOTIDE SEQUENCE [LARGE SCALE GENOMIC DNA]</scope>
    <source>
        <strain evidence="6 7">DONG20-135</strain>
    </source>
</reference>
<organism evidence="6 7">
    <name type="scientific">Copranaerobaculum intestinale</name>
    <dbReference type="NCBI Taxonomy" id="2692629"/>
    <lineage>
        <taxon>Bacteria</taxon>
        <taxon>Bacillati</taxon>
        <taxon>Bacillota</taxon>
        <taxon>Erysipelotrichia</taxon>
        <taxon>Erysipelotrichales</taxon>
        <taxon>Erysipelotrichaceae</taxon>
        <taxon>Copranaerobaculum</taxon>
    </lineage>
</organism>
<evidence type="ECO:0000313" key="6">
    <source>
        <dbReference type="EMBL" id="MXQ72529.1"/>
    </source>
</evidence>
<dbReference type="SUPFAM" id="SSF46785">
    <property type="entry name" value="Winged helix' DNA-binding domain"/>
    <property type="match status" value="1"/>
</dbReference>
<gene>
    <name evidence="6" type="ORF">GSF08_01045</name>
</gene>
<proteinExistence type="inferred from homology"/>
<dbReference type="PROSITE" id="PS50931">
    <property type="entry name" value="HTH_LYSR"/>
    <property type="match status" value="1"/>
</dbReference>
<dbReference type="GO" id="GO:0003677">
    <property type="term" value="F:DNA binding"/>
    <property type="evidence" value="ECO:0007669"/>
    <property type="project" value="UniProtKB-KW"/>
</dbReference>
<reference evidence="6 7" key="2">
    <citation type="submission" date="2020-01" db="EMBL/GenBank/DDBJ databases">
        <title>Clostridiaceae sp. nov. isolated from the gut of human by culturomics.</title>
        <authorList>
            <person name="Chang Y."/>
        </authorList>
    </citation>
    <scope>NUCLEOTIDE SEQUENCE [LARGE SCALE GENOMIC DNA]</scope>
    <source>
        <strain evidence="6 7">DONG20-135</strain>
    </source>
</reference>